<dbReference type="EMBL" id="UGQU01000001">
    <property type="protein sequence ID" value="STZ55573.1"/>
    <property type="molecule type" value="Genomic_DNA"/>
</dbReference>
<proteinExistence type="predicted"/>
<name>A0A378T6P3_MORLA</name>
<gene>
    <name evidence="1" type="ORF">NCTC10359_00167</name>
</gene>
<protein>
    <submittedName>
        <fullName evidence="1">Uncharacterized protein</fullName>
    </submittedName>
</protein>
<dbReference type="RefSeq" id="WP_115004671.1">
    <property type="nucleotide sequence ID" value="NZ_UGQU01000001.1"/>
</dbReference>
<evidence type="ECO:0000313" key="2">
    <source>
        <dbReference type="Proteomes" id="UP000254437"/>
    </source>
</evidence>
<reference evidence="1 2" key="1">
    <citation type="submission" date="2018-06" db="EMBL/GenBank/DDBJ databases">
        <authorList>
            <consortium name="Pathogen Informatics"/>
            <person name="Doyle S."/>
        </authorList>
    </citation>
    <scope>NUCLEOTIDE SEQUENCE [LARGE SCALE GENOMIC DNA]</scope>
    <source>
        <strain evidence="1 2">NCTC10359</strain>
    </source>
</reference>
<sequence length="76" mass="8652">MKITHAELIGNKTVIWFNLDGIDDLPENITQIIVDSQVYAIIKMDYMTSIIGRVNFAIMIDDDKPNHFIGKNATWA</sequence>
<accession>A0A378T6P3</accession>
<dbReference type="AlphaFoldDB" id="A0A378T6P3"/>
<evidence type="ECO:0000313" key="1">
    <source>
        <dbReference type="EMBL" id="STZ55573.1"/>
    </source>
</evidence>
<dbReference type="Proteomes" id="UP000254437">
    <property type="component" value="Unassembled WGS sequence"/>
</dbReference>
<organism evidence="1 2">
    <name type="scientific">Moraxella lacunata</name>
    <dbReference type="NCBI Taxonomy" id="477"/>
    <lineage>
        <taxon>Bacteria</taxon>
        <taxon>Pseudomonadati</taxon>
        <taxon>Pseudomonadota</taxon>
        <taxon>Gammaproteobacteria</taxon>
        <taxon>Moraxellales</taxon>
        <taxon>Moraxellaceae</taxon>
        <taxon>Moraxella</taxon>
    </lineage>
</organism>